<dbReference type="GO" id="GO:0009007">
    <property type="term" value="F:site-specific DNA-methyltransferase (adenine-specific) activity"/>
    <property type="evidence" value="ECO:0007669"/>
    <property type="project" value="TreeGrafter"/>
</dbReference>
<gene>
    <name evidence="5" type="ORF">LCGC14_0819660</name>
</gene>
<dbReference type="SUPFAM" id="SSF53335">
    <property type="entry name" value="S-adenosyl-L-methionine-dependent methyltransferases"/>
    <property type="match status" value="1"/>
</dbReference>
<dbReference type="InterPro" id="IPR001091">
    <property type="entry name" value="RM_Methyltransferase"/>
</dbReference>
<dbReference type="EMBL" id="LAZR01002298">
    <property type="protein sequence ID" value="KKN31842.1"/>
    <property type="molecule type" value="Genomic_DNA"/>
</dbReference>
<evidence type="ECO:0000256" key="1">
    <source>
        <dbReference type="ARBA" id="ARBA00006594"/>
    </source>
</evidence>
<dbReference type="PROSITE" id="PS00092">
    <property type="entry name" value="N6_MTASE"/>
    <property type="match status" value="1"/>
</dbReference>
<dbReference type="InterPro" id="IPR002941">
    <property type="entry name" value="DNA_methylase_N4/N6"/>
</dbReference>
<dbReference type="AlphaFoldDB" id="A0A0F9Q4I2"/>
<evidence type="ECO:0000313" key="5">
    <source>
        <dbReference type="EMBL" id="KKN31842.1"/>
    </source>
</evidence>
<dbReference type="GO" id="GO:0032259">
    <property type="term" value="P:methylation"/>
    <property type="evidence" value="ECO:0007669"/>
    <property type="project" value="UniProtKB-KW"/>
</dbReference>
<dbReference type="GO" id="GO:0005737">
    <property type="term" value="C:cytoplasm"/>
    <property type="evidence" value="ECO:0007669"/>
    <property type="project" value="TreeGrafter"/>
</dbReference>
<dbReference type="PANTHER" id="PTHR13370:SF3">
    <property type="entry name" value="TRNA (GUANINE(10)-N2)-METHYLTRANSFERASE HOMOLOG"/>
    <property type="match status" value="1"/>
</dbReference>
<dbReference type="PRINTS" id="PR00508">
    <property type="entry name" value="S21N4MTFRASE"/>
</dbReference>
<dbReference type="Gene3D" id="3.40.50.150">
    <property type="entry name" value="Vaccinia Virus protein VP39"/>
    <property type="match status" value="1"/>
</dbReference>
<evidence type="ECO:0000259" key="4">
    <source>
        <dbReference type="Pfam" id="PF01555"/>
    </source>
</evidence>
<dbReference type="InterPro" id="IPR002052">
    <property type="entry name" value="DNA_methylase_N6_adenine_CS"/>
</dbReference>
<keyword evidence="3" id="KW-0808">Transferase</keyword>
<proteinExistence type="inferred from homology"/>
<comment type="similarity">
    <text evidence="1">Belongs to the N(4)/N(6)-methyltransferase family.</text>
</comment>
<protein>
    <recommendedName>
        <fullName evidence="4">DNA methylase N-4/N-6 domain-containing protein</fullName>
    </recommendedName>
</protein>
<keyword evidence="2" id="KW-0489">Methyltransferase</keyword>
<reference evidence="5" key="1">
    <citation type="journal article" date="2015" name="Nature">
        <title>Complex archaea that bridge the gap between prokaryotes and eukaryotes.</title>
        <authorList>
            <person name="Spang A."/>
            <person name="Saw J.H."/>
            <person name="Jorgensen S.L."/>
            <person name="Zaremba-Niedzwiedzka K."/>
            <person name="Martijn J."/>
            <person name="Lind A.E."/>
            <person name="van Eijk R."/>
            <person name="Schleper C."/>
            <person name="Guy L."/>
            <person name="Ettema T.J."/>
        </authorList>
    </citation>
    <scope>NUCLEOTIDE SEQUENCE</scope>
</reference>
<name>A0A0F9Q4I2_9ZZZZ</name>
<comment type="caution">
    <text evidence="5">The sequence shown here is derived from an EMBL/GenBank/DDBJ whole genome shotgun (WGS) entry which is preliminary data.</text>
</comment>
<accession>A0A0F9Q4I2</accession>
<dbReference type="Pfam" id="PF01555">
    <property type="entry name" value="N6_N4_Mtase"/>
    <property type="match status" value="1"/>
</dbReference>
<feature type="domain" description="DNA methylase N-4/N-6" evidence="4">
    <location>
        <begin position="27"/>
        <end position="226"/>
    </location>
</feature>
<dbReference type="InterPro" id="IPR029063">
    <property type="entry name" value="SAM-dependent_MTases_sf"/>
</dbReference>
<organism evidence="5">
    <name type="scientific">marine sediment metagenome</name>
    <dbReference type="NCBI Taxonomy" id="412755"/>
    <lineage>
        <taxon>unclassified sequences</taxon>
        <taxon>metagenomes</taxon>
        <taxon>ecological metagenomes</taxon>
    </lineage>
</organism>
<dbReference type="GO" id="GO:0003677">
    <property type="term" value="F:DNA binding"/>
    <property type="evidence" value="ECO:0007669"/>
    <property type="project" value="InterPro"/>
</dbReference>
<evidence type="ECO:0000256" key="3">
    <source>
        <dbReference type="ARBA" id="ARBA00022679"/>
    </source>
</evidence>
<dbReference type="PANTHER" id="PTHR13370">
    <property type="entry name" value="RNA METHYLASE-RELATED"/>
    <property type="match status" value="1"/>
</dbReference>
<evidence type="ECO:0000256" key="2">
    <source>
        <dbReference type="ARBA" id="ARBA00022603"/>
    </source>
</evidence>
<sequence>MKAYYQDEAVQIFHGDCREVVPLLPVVHHVITDPPYNRETHQEARTGNHRTEQEVHRPLEIGFLDWNVDALRELFGLCPLTRWLIATMAYQHVVALEESPPYGLEFIRFGIWRKPNSTPQFSGDRPGMGWEAIAILHPPGKKEWNGGGKHAVWDAHVDRSNGGIPYAPTSKPIALLHQLIEAFTGAGDTILDPFMGSGTTLRAAKDLGRKAIGIEIEEKYCEIAAKRMSQSVMPL</sequence>
<dbReference type="GO" id="GO:0008170">
    <property type="term" value="F:N-methyltransferase activity"/>
    <property type="evidence" value="ECO:0007669"/>
    <property type="project" value="InterPro"/>
</dbReference>